<protein>
    <submittedName>
        <fullName evidence="1">Uncharacterized protein</fullName>
    </submittedName>
</protein>
<dbReference type="AlphaFoldDB" id="A0A397S8F9"/>
<dbReference type="STRING" id="658196.A0A397S8F9"/>
<proteinExistence type="predicted"/>
<sequence length="144" mass="17431">MVDEVFEKLIQLIQNRENKKQETRTFFMINTICGQNVYNNSVRYLNSKKEQYGRDLGFYKKALNIAIKNKTCQAFKELLKQFIEIKQIFKMSCLVMKLDFSIENPLQYKRKERLSNKRYLSVFENNLSNKSNDVRNFRYEEKKK</sequence>
<accession>A0A397S8F9</accession>
<name>A0A397S8F9_9GLOM</name>
<comment type="caution">
    <text evidence="1">The sequence shown here is derived from an EMBL/GenBank/DDBJ whole genome shotgun (WGS) entry which is preliminary data.</text>
</comment>
<evidence type="ECO:0000313" key="1">
    <source>
        <dbReference type="EMBL" id="RIA82610.1"/>
    </source>
</evidence>
<gene>
    <name evidence="1" type="ORF">C1645_835080</name>
</gene>
<keyword evidence="2" id="KW-1185">Reference proteome</keyword>
<dbReference type="EMBL" id="QKYT01000647">
    <property type="protein sequence ID" value="RIA82610.1"/>
    <property type="molecule type" value="Genomic_DNA"/>
</dbReference>
<reference evidence="1 2" key="1">
    <citation type="submission" date="2018-06" db="EMBL/GenBank/DDBJ databases">
        <title>Comparative genomics reveals the genomic features of Rhizophagus irregularis, R. cerebriforme, R. diaphanum and Gigaspora rosea, and their symbiotic lifestyle signature.</title>
        <authorList>
            <person name="Morin E."/>
            <person name="San Clemente H."/>
            <person name="Chen E.C.H."/>
            <person name="De La Providencia I."/>
            <person name="Hainaut M."/>
            <person name="Kuo A."/>
            <person name="Kohler A."/>
            <person name="Murat C."/>
            <person name="Tang N."/>
            <person name="Roy S."/>
            <person name="Loubradou J."/>
            <person name="Henrissat B."/>
            <person name="Grigoriev I.V."/>
            <person name="Corradi N."/>
            <person name="Roux C."/>
            <person name="Martin F.M."/>
        </authorList>
    </citation>
    <scope>NUCLEOTIDE SEQUENCE [LARGE SCALE GENOMIC DNA]</scope>
    <source>
        <strain evidence="1 2">DAOM 227022</strain>
    </source>
</reference>
<organism evidence="1 2">
    <name type="scientific">Glomus cerebriforme</name>
    <dbReference type="NCBI Taxonomy" id="658196"/>
    <lineage>
        <taxon>Eukaryota</taxon>
        <taxon>Fungi</taxon>
        <taxon>Fungi incertae sedis</taxon>
        <taxon>Mucoromycota</taxon>
        <taxon>Glomeromycotina</taxon>
        <taxon>Glomeromycetes</taxon>
        <taxon>Glomerales</taxon>
        <taxon>Glomeraceae</taxon>
        <taxon>Glomus</taxon>
    </lineage>
</organism>
<evidence type="ECO:0000313" key="2">
    <source>
        <dbReference type="Proteomes" id="UP000265703"/>
    </source>
</evidence>
<dbReference type="Proteomes" id="UP000265703">
    <property type="component" value="Unassembled WGS sequence"/>
</dbReference>